<name>A0ACC3TEM6_9ASCO</name>
<protein>
    <submittedName>
        <fullName evidence="1">Uncharacterized protein</fullName>
    </submittedName>
</protein>
<accession>A0ACC3TEM6</accession>
<evidence type="ECO:0000313" key="2">
    <source>
        <dbReference type="Proteomes" id="UP001489719"/>
    </source>
</evidence>
<sequence length="269" mass="28469">MASTIILITGKHGRHELKTIPLTDCEGANSGVGFAASKTLLCASDVFHIIMAGRSVEKVKAAMSEIENGGINGSLSAMQLDVTDEKSVKEAAGHVQQQFGRLVVLVNNAAVAGIGLDVKTSFQRCMETNVMDPALVSEAFRPLLFKSQNPYSVYVGSGGRTLTRNATQLSVGHENIRGGGAYQVSKAALNVLALLDFRDNGPKGLKVFVVSPGFVRSNLRGPSEEARSGWGEAEAGDPEVSGEIVLSVVQGKRDADVGGFIYKDGIHPW</sequence>
<proteinExistence type="predicted"/>
<comment type="caution">
    <text evidence="1">The sequence shown here is derived from an EMBL/GenBank/DDBJ whole genome shotgun (WGS) entry which is preliminary data.</text>
</comment>
<gene>
    <name evidence="1" type="ORF">V1517DRAFT_47934</name>
</gene>
<reference evidence="2" key="1">
    <citation type="journal article" date="2024" name="Front. Bioeng. Biotechnol.">
        <title>Genome-scale model development and genomic sequencing of the oleaginous clade Lipomyces.</title>
        <authorList>
            <person name="Czajka J.J."/>
            <person name="Han Y."/>
            <person name="Kim J."/>
            <person name="Mondo S.J."/>
            <person name="Hofstad B.A."/>
            <person name="Robles A."/>
            <person name="Haridas S."/>
            <person name="Riley R."/>
            <person name="LaButti K."/>
            <person name="Pangilinan J."/>
            <person name="Andreopoulos W."/>
            <person name="Lipzen A."/>
            <person name="Yan J."/>
            <person name="Wang M."/>
            <person name="Ng V."/>
            <person name="Grigoriev I.V."/>
            <person name="Spatafora J.W."/>
            <person name="Magnuson J.K."/>
            <person name="Baker S.E."/>
            <person name="Pomraning K.R."/>
        </authorList>
    </citation>
    <scope>NUCLEOTIDE SEQUENCE [LARGE SCALE GENOMIC DNA]</scope>
    <source>
        <strain evidence="2">CBS 10300</strain>
    </source>
</reference>
<evidence type="ECO:0000313" key="1">
    <source>
        <dbReference type="EMBL" id="KAK9319426.1"/>
    </source>
</evidence>
<organism evidence="1 2">
    <name type="scientific">Lipomyces orientalis</name>
    <dbReference type="NCBI Taxonomy" id="1233043"/>
    <lineage>
        <taxon>Eukaryota</taxon>
        <taxon>Fungi</taxon>
        <taxon>Dikarya</taxon>
        <taxon>Ascomycota</taxon>
        <taxon>Saccharomycotina</taxon>
        <taxon>Lipomycetes</taxon>
        <taxon>Lipomycetales</taxon>
        <taxon>Lipomycetaceae</taxon>
        <taxon>Lipomyces</taxon>
    </lineage>
</organism>
<keyword evidence="2" id="KW-1185">Reference proteome</keyword>
<dbReference type="EMBL" id="MU970188">
    <property type="protein sequence ID" value="KAK9319426.1"/>
    <property type="molecule type" value="Genomic_DNA"/>
</dbReference>
<dbReference type="Proteomes" id="UP001489719">
    <property type="component" value="Unassembled WGS sequence"/>
</dbReference>